<evidence type="ECO:0000313" key="4">
    <source>
        <dbReference type="Proteomes" id="UP000243053"/>
    </source>
</evidence>
<evidence type="ECO:0000259" key="2">
    <source>
        <dbReference type="Pfam" id="PF03781"/>
    </source>
</evidence>
<accession>A0A1Y5ESR6</accession>
<dbReference type="InterPro" id="IPR016187">
    <property type="entry name" value="CTDL_fold"/>
</dbReference>
<name>A0A1Y5ESR6_COLPS</name>
<dbReference type="InterPro" id="IPR051043">
    <property type="entry name" value="Sulfatase_Mod_Factor_Kinase"/>
</dbReference>
<dbReference type="InterPro" id="IPR005532">
    <property type="entry name" value="SUMF_dom"/>
</dbReference>
<dbReference type="EMBL" id="MAAF01000016">
    <property type="protein sequence ID" value="OUR84496.1"/>
    <property type="molecule type" value="Genomic_DNA"/>
</dbReference>
<dbReference type="GO" id="GO:0120147">
    <property type="term" value="F:formylglycine-generating oxidase activity"/>
    <property type="evidence" value="ECO:0007669"/>
    <property type="project" value="TreeGrafter"/>
</dbReference>
<dbReference type="Proteomes" id="UP000243053">
    <property type="component" value="Unassembled WGS sequence"/>
</dbReference>
<feature type="domain" description="Sulfatase-modifying factor enzyme-like" evidence="2">
    <location>
        <begin position="41"/>
        <end position="266"/>
    </location>
</feature>
<dbReference type="InterPro" id="IPR042095">
    <property type="entry name" value="SUMF_sf"/>
</dbReference>
<feature type="signal peptide" evidence="1">
    <location>
        <begin position="1"/>
        <end position="27"/>
    </location>
</feature>
<feature type="chain" id="PRO_5012328200" description="Sulfatase-modifying factor enzyme-like domain-containing protein" evidence="1">
    <location>
        <begin position="28"/>
        <end position="273"/>
    </location>
</feature>
<keyword evidence="1" id="KW-0732">Signal</keyword>
<dbReference type="Gene3D" id="3.90.1580.10">
    <property type="entry name" value="paralog of FGE (formylglycine-generating enzyme)"/>
    <property type="match status" value="1"/>
</dbReference>
<evidence type="ECO:0000256" key="1">
    <source>
        <dbReference type="SAM" id="SignalP"/>
    </source>
</evidence>
<sequence length="273" mass="31511">MLNRSSMLILFVLLTKILIFNSSSVLAEQNRADYVDEMNIEFILIKPGQFVMGRDASVKIGYDPELPAHEVKIKQPFYLAKYETTQAQWQLVMNNNPANFVDPQRPVENVSFKDIQKYINKLNKLYPNLTYRLPTEAQWEYAVRAGTDSVYFFGASEGWLSNYGWYIGNTPGGTQPVGLLAANAWGLHDMYGNVAEWVEDCWHVNYIDAPKDGSSWLDNTDWFTNNCKERVLRGGSWFSPAFELRSAYRFKHFNFNRSQHKGFRLALDKSTNQ</sequence>
<gene>
    <name evidence="3" type="ORF">A9Q75_02275</name>
</gene>
<dbReference type="Pfam" id="PF03781">
    <property type="entry name" value="FGE-sulfatase"/>
    <property type="match status" value="1"/>
</dbReference>
<organism evidence="3 4">
    <name type="scientific">Colwellia psychrerythraea</name>
    <name type="common">Vibrio psychroerythus</name>
    <dbReference type="NCBI Taxonomy" id="28229"/>
    <lineage>
        <taxon>Bacteria</taxon>
        <taxon>Pseudomonadati</taxon>
        <taxon>Pseudomonadota</taxon>
        <taxon>Gammaproteobacteria</taxon>
        <taxon>Alteromonadales</taxon>
        <taxon>Colwelliaceae</taxon>
        <taxon>Colwellia</taxon>
    </lineage>
</organism>
<protein>
    <recommendedName>
        <fullName evidence="2">Sulfatase-modifying factor enzyme-like domain-containing protein</fullName>
    </recommendedName>
</protein>
<dbReference type="AlphaFoldDB" id="A0A1Y5ESR6"/>
<dbReference type="SUPFAM" id="SSF56436">
    <property type="entry name" value="C-type lectin-like"/>
    <property type="match status" value="1"/>
</dbReference>
<dbReference type="PANTHER" id="PTHR23150">
    <property type="entry name" value="SULFATASE MODIFYING FACTOR 1, 2"/>
    <property type="match status" value="1"/>
</dbReference>
<reference evidence="4" key="1">
    <citation type="journal article" date="2017" name="Proc. Natl. Acad. Sci. U.S.A.">
        <title>Simulation of Deepwater Horizon oil plume reveals substrate specialization within a complex community of hydrocarbon degraders.</title>
        <authorList>
            <person name="Hu P."/>
            <person name="Dubinsky E.A."/>
            <person name="Probst A.J."/>
            <person name="Wang J."/>
            <person name="Sieber C.M.K."/>
            <person name="Tom L.M."/>
            <person name="Gardinali P."/>
            <person name="Banfield J.F."/>
            <person name="Atlas R.M."/>
            <person name="Andersen G.L."/>
        </authorList>
    </citation>
    <scope>NUCLEOTIDE SEQUENCE [LARGE SCALE GENOMIC DNA]</scope>
</reference>
<dbReference type="PANTHER" id="PTHR23150:SF19">
    <property type="entry name" value="FORMYLGLYCINE-GENERATING ENZYME"/>
    <property type="match status" value="1"/>
</dbReference>
<proteinExistence type="predicted"/>
<evidence type="ECO:0000313" key="3">
    <source>
        <dbReference type="EMBL" id="OUR84496.1"/>
    </source>
</evidence>
<comment type="caution">
    <text evidence="3">The sequence shown here is derived from an EMBL/GenBank/DDBJ whole genome shotgun (WGS) entry which is preliminary data.</text>
</comment>